<sequence length="724" mass="82632">MRFPRPRLPGGETEEDLQTSTYLLERLRRRAAERAAQKNPTDSPLDIMQDSKKVDPAPTRPPSRTAWLPSFRDKAYKGSVSTRRIGFNALPKDVSGMTSGGFWESDQLSPKEGEEPKPQRHWLAHETPAPTNSEVLTSGTITANNVSGLEDVDVGYVQPPVAQLSHGLDRVLFNPGVHWVRDPHSGVYNFDPYIQRVPEVRDFDFDKLYPYTRSSKDETMQRLALENKKKFAGSSSSLTSLLSHIYRLISGDKPINMSLFSAVWQSEPNTFATSQCIPTSVTVNNRGGVWMVDPHSHSPEDDEKHILLWMGTMLEKFLTRTPEEFKQLQRDAPPLSEPPSKEAYRYSKSDKFIMRGQLDCVDSRLPGTGVFDIKTRASMLVRLDRWNMKDFAGYEIQKQIGFLESFEREVYDLARSAFLKYTMQARIGNMDGCIVAYHNTVKMMGFEYFPIPAMEELLYGSRECGDKVFKQCVKMLEEILEAAISTFPGCDVKLLVDKQDQVDRMDIFIKPMNGYHGEEPLALLHVDAQILYGASVVNKMKALIIPRTDWQLKYTISKSTFGFERLQQFYAGALTRQELGFPTAPGLSETEMQEVYRAYTVTGRPSTVPKDPELPIMKFYKANTKIKTLRHLASRGHRRIALAEKREAGRQRVVWVPKQADLYQDIEETRAERVAPAVLKVLQRHDPRTLRSRRMSLPDLLRLQRKAQSLTARMEKKRHVDAAL</sequence>
<feature type="region of interest" description="Disordered" evidence="1">
    <location>
        <begin position="98"/>
        <end position="118"/>
    </location>
</feature>
<evidence type="ECO:0000313" key="3">
    <source>
        <dbReference type="Proteomes" id="UP000077266"/>
    </source>
</evidence>
<keyword evidence="3" id="KW-1185">Reference proteome</keyword>
<dbReference type="InterPro" id="IPR013943">
    <property type="entry name" value="Pet127"/>
</dbReference>
<accession>A0A165GZ10</accession>
<gene>
    <name evidence="2" type="ORF">EXIGLDRAFT_770090</name>
</gene>
<dbReference type="AlphaFoldDB" id="A0A165GZ10"/>
<dbReference type="STRING" id="1314781.A0A165GZ10"/>
<evidence type="ECO:0000313" key="2">
    <source>
        <dbReference type="EMBL" id="KZV91206.1"/>
    </source>
</evidence>
<dbReference type="PANTHER" id="PTHR31014:SF0">
    <property type="entry name" value="MITOCHONDRIAL TRANSLATION SYSTEM COMPONENT PET127-RELATED"/>
    <property type="match status" value="1"/>
</dbReference>
<dbReference type="InParanoid" id="A0A165GZ10"/>
<dbReference type="GO" id="GO:0000964">
    <property type="term" value="P:mitochondrial RNA 5'-end processing"/>
    <property type="evidence" value="ECO:0007669"/>
    <property type="project" value="TreeGrafter"/>
</dbReference>
<organism evidence="2 3">
    <name type="scientific">Exidia glandulosa HHB12029</name>
    <dbReference type="NCBI Taxonomy" id="1314781"/>
    <lineage>
        <taxon>Eukaryota</taxon>
        <taxon>Fungi</taxon>
        <taxon>Dikarya</taxon>
        <taxon>Basidiomycota</taxon>
        <taxon>Agaricomycotina</taxon>
        <taxon>Agaricomycetes</taxon>
        <taxon>Auriculariales</taxon>
        <taxon>Exidiaceae</taxon>
        <taxon>Exidia</taxon>
    </lineage>
</organism>
<protein>
    <submittedName>
        <fullName evidence="2">Pet127-domain-containing protein</fullName>
    </submittedName>
</protein>
<dbReference type="Pfam" id="PF08634">
    <property type="entry name" value="Pet127"/>
    <property type="match status" value="1"/>
</dbReference>
<dbReference type="Proteomes" id="UP000077266">
    <property type="component" value="Unassembled WGS sequence"/>
</dbReference>
<proteinExistence type="predicted"/>
<dbReference type="GO" id="GO:0005740">
    <property type="term" value="C:mitochondrial envelope"/>
    <property type="evidence" value="ECO:0007669"/>
    <property type="project" value="TreeGrafter"/>
</dbReference>
<reference evidence="2 3" key="1">
    <citation type="journal article" date="2016" name="Mol. Biol. Evol.">
        <title>Comparative Genomics of Early-Diverging Mushroom-Forming Fungi Provides Insights into the Origins of Lignocellulose Decay Capabilities.</title>
        <authorList>
            <person name="Nagy L.G."/>
            <person name="Riley R."/>
            <person name="Tritt A."/>
            <person name="Adam C."/>
            <person name="Daum C."/>
            <person name="Floudas D."/>
            <person name="Sun H."/>
            <person name="Yadav J.S."/>
            <person name="Pangilinan J."/>
            <person name="Larsson K.H."/>
            <person name="Matsuura K."/>
            <person name="Barry K."/>
            <person name="Labutti K."/>
            <person name="Kuo R."/>
            <person name="Ohm R.A."/>
            <person name="Bhattacharya S.S."/>
            <person name="Shirouzu T."/>
            <person name="Yoshinaga Y."/>
            <person name="Martin F.M."/>
            <person name="Grigoriev I.V."/>
            <person name="Hibbett D.S."/>
        </authorList>
    </citation>
    <scope>NUCLEOTIDE SEQUENCE [LARGE SCALE GENOMIC DNA]</scope>
    <source>
        <strain evidence="2 3">HHB12029</strain>
    </source>
</reference>
<dbReference type="PANTHER" id="PTHR31014">
    <property type="entry name" value="MITOCHONDRIAL TRANSLATION SYSTEM COMPONENT PET127-RELATED"/>
    <property type="match status" value="1"/>
</dbReference>
<name>A0A165GZ10_EXIGL</name>
<feature type="compositionally biased region" description="Basic and acidic residues" evidence="1">
    <location>
        <begin position="109"/>
        <end position="118"/>
    </location>
</feature>
<dbReference type="EMBL" id="KV426032">
    <property type="protein sequence ID" value="KZV91206.1"/>
    <property type="molecule type" value="Genomic_DNA"/>
</dbReference>
<feature type="region of interest" description="Disordered" evidence="1">
    <location>
        <begin position="28"/>
        <end position="66"/>
    </location>
</feature>
<evidence type="ECO:0000256" key="1">
    <source>
        <dbReference type="SAM" id="MobiDB-lite"/>
    </source>
</evidence>
<dbReference type="OrthoDB" id="10249045at2759"/>
<dbReference type="FunCoup" id="A0A165GZ10">
    <property type="interactions" value="163"/>
</dbReference>